<feature type="region of interest" description="Disordered" evidence="1">
    <location>
        <begin position="1"/>
        <end position="57"/>
    </location>
</feature>
<accession>W2J5B8</accession>
<name>W2J5B8_PHYNI</name>
<evidence type="ECO:0000313" key="3">
    <source>
        <dbReference type="Proteomes" id="UP000053864"/>
    </source>
</evidence>
<organism evidence="2 3">
    <name type="scientific">Phytophthora nicotianae</name>
    <name type="common">Potato buckeye rot agent</name>
    <name type="synonym">Phytophthora parasitica</name>
    <dbReference type="NCBI Taxonomy" id="4792"/>
    <lineage>
        <taxon>Eukaryota</taxon>
        <taxon>Sar</taxon>
        <taxon>Stramenopiles</taxon>
        <taxon>Oomycota</taxon>
        <taxon>Peronosporomycetes</taxon>
        <taxon>Peronosporales</taxon>
        <taxon>Peronosporaceae</taxon>
        <taxon>Phytophthora</taxon>
    </lineage>
</organism>
<feature type="compositionally biased region" description="Polar residues" evidence="1">
    <location>
        <begin position="1"/>
        <end position="10"/>
    </location>
</feature>
<evidence type="ECO:0000256" key="1">
    <source>
        <dbReference type="SAM" id="MobiDB-lite"/>
    </source>
</evidence>
<dbReference type="EMBL" id="KI672736">
    <property type="protein sequence ID" value="ETL40942.1"/>
    <property type="molecule type" value="Genomic_DNA"/>
</dbReference>
<dbReference type="Proteomes" id="UP000053864">
    <property type="component" value="Unassembled WGS sequence"/>
</dbReference>
<sequence>MRPSTESVTGNPCDDDTRSTEDDNGDTSTETTHPNPDPPSTASTDQEVMGAGEDIRSIPSRLEGVQIRHQAKKEGWSGVDTSLARESSAINQSSRSCTVATRTSF</sequence>
<evidence type="ECO:0000313" key="2">
    <source>
        <dbReference type="EMBL" id="ETL40942.1"/>
    </source>
</evidence>
<gene>
    <name evidence="2" type="ORF">L916_07980</name>
</gene>
<protein>
    <submittedName>
        <fullName evidence="2">Uncharacterized protein</fullName>
    </submittedName>
</protein>
<feature type="compositionally biased region" description="Polar residues" evidence="1">
    <location>
        <begin position="26"/>
        <end position="46"/>
    </location>
</feature>
<dbReference type="AlphaFoldDB" id="W2J5B8"/>
<dbReference type="VEuPathDB" id="FungiDB:PPTG_22845"/>
<proteinExistence type="predicted"/>
<reference evidence="2 3" key="1">
    <citation type="submission" date="2013-11" db="EMBL/GenBank/DDBJ databases">
        <title>The Genome Sequence of Phytophthora parasitica CJ05E6.</title>
        <authorList>
            <consortium name="The Broad Institute Genomics Platform"/>
            <person name="Russ C."/>
            <person name="Tyler B."/>
            <person name="Panabieres F."/>
            <person name="Shan W."/>
            <person name="Tripathy S."/>
            <person name="Grunwald N."/>
            <person name="Machado M."/>
            <person name="Johnson C.S."/>
            <person name="Arredondo F."/>
            <person name="Hong C."/>
            <person name="Coffey M."/>
            <person name="Young S.K."/>
            <person name="Zeng Q."/>
            <person name="Gargeya S."/>
            <person name="Fitzgerald M."/>
            <person name="Abouelleil A."/>
            <person name="Alvarado L."/>
            <person name="Chapman S.B."/>
            <person name="Gainer-Dewar J."/>
            <person name="Goldberg J."/>
            <person name="Griggs A."/>
            <person name="Gujja S."/>
            <person name="Hansen M."/>
            <person name="Howarth C."/>
            <person name="Imamovic A."/>
            <person name="Ireland A."/>
            <person name="Larimer J."/>
            <person name="McCowan C."/>
            <person name="Murphy C."/>
            <person name="Pearson M."/>
            <person name="Poon T.W."/>
            <person name="Priest M."/>
            <person name="Roberts A."/>
            <person name="Saif S."/>
            <person name="Shea T."/>
            <person name="Sykes S."/>
            <person name="Wortman J."/>
            <person name="Nusbaum C."/>
            <person name="Birren B."/>
        </authorList>
    </citation>
    <scope>NUCLEOTIDE SEQUENCE [LARGE SCALE GENOMIC DNA]</scope>
    <source>
        <strain evidence="2 3">CJ05E6</strain>
    </source>
</reference>